<dbReference type="EMBL" id="LATL02000177">
    <property type="protein sequence ID" value="KKD39696.1"/>
    <property type="molecule type" value="Genomic_DNA"/>
</dbReference>
<dbReference type="AlphaFoldDB" id="A0A0F5YLD6"/>
<reference evidence="1 2" key="1">
    <citation type="submission" date="2015-06" db="EMBL/GenBank/DDBJ databases">
        <title>Draft genome assembly of filamentous brackish cyanobacterium Limnoraphis robusta strain CS-951.</title>
        <authorList>
            <person name="Willis A."/>
            <person name="Parks M."/>
            <person name="Burford M.A."/>
        </authorList>
    </citation>
    <scope>NUCLEOTIDE SEQUENCE [LARGE SCALE GENOMIC DNA]</scope>
    <source>
        <strain evidence="1 2">CS-951</strain>
    </source>
</reference>
<name>A0A0F5YLD6_9CYAN</name>
<comment type="caution">
    <text evidence="1">The sequence shown here is derived from an EMBL/GenBank/DDBJ whole genome shotgun (WGS) entry which is preliminary data.</text>
</comment>
<sequence>MPNSVDLKIKTRLLLALWDLGGATDQIKKSDLINSVKQGKEKVATYQPVLDELNEKGAIAITTKNRSVKVSLTDIGLQILEDCLKSPDFEYNARQRVRTKDFNAVLRWLRQSNYNTKQVNSQPSISENKITSYDEFKSVALEVYECLNRDFNYDNLVPIYRIRREIGEKVTRSQFSDWMLEMQANDLIQLIGGEMTDITPDKAEDSIKTELGGMRYYVRRLSF</sequence>
<protein>
    <submittedName>
        <fullName evidence="1">Uncharacterized protein</fullName>
    </submittedName>
</protein>
<dbReference type="RefSeq" id="WP_046276783.1">
    <property type="nucleotide sequence ID" value="NZ_LATL02000177.1"/>
</dbReference>
<evidence type="ECO:0000313" key="2">
    <source>
        <dbReference type="Proteomes" id="UP000033607"/>
    </source>
</evidence>
<organism evidence="1 2">
    <name type="scientific">Limnoraphis robusta CS-951</name>
    <dbReference type="NCBI Taxonomy" id="1637645"/>
    <lineage>
        <taxon>Bacteria</taxon>
        <taxon>Bacillati</taxon>
        <taxon>Cyanobacteriota</taxon>
        <taxon>Cyanophyceae</taxon>
        <taxon>Oscillatoriophycideae</taxon>
        <taxon>Oscillatoriales</taxon>
        <taxon>Sirenicapillariaceae</taxon>
        <taxon>Limnoraphis</taxon>
    </lineage>
</organism>
<accession>A0A0F5YLD6</accession>
<dbReference type="OrthoDB" id="529608at2"/>
<proteinExistence type="predicted"/>
<gene>
    <name evidence="1" type="ORF">WN50_01780</name>
</gene>
<evidence type="ECO:0000313" key="1">
    <source>
        <dbReference type="EMBL" id="KKD39696.1"/>
    </source>
</evidence>
<dbReference type="PATRIC" id="fig|1637645.4.peg.3441"/>
<dbReference type="Proteomes" id="UP000033607">
    <property type="component" value="Unassembled WGS sequence"/>
</dbReference>